<comment type="similarity">
    <text evidence="1">Belongs to the heat shock protein 70 family.</text>
</comment>
<dbReference type="PANTHER" id="PTHR45639:SF4">
    <property type="entry name" value="HSC70CB, ISOFORM G"/>
    <property type="match status" value="1"/>
</dbReference>
<feature type="chain" id="PRO_5042198744" description="Heat shock 70 kDa protein 4L" evidence="6">
    <location>
        <begin position="19"/>
        <end position="909"/>
    </location>
</feature>
<dbReference type="GO" id="GO:0005634">
    <property type="term" value="C:nucleus"/>
    <property type="evidence" value="ECO:0007669"/>
    <property type="project" value="TreeGrafter"/>
</dbReference>
<comment type="caution">
    <text evidence="7">The sequence shown here is derived from an EMBL/GenBank/DDBJ whole genome shotgun (WGS) entry which is preliminary data.</text>
</comment>
<keyword evidence="3" id="KW-0067">ATP-binding</keyword>
<dbReference type="EMBL" id="JAWDGP010003246">
    <property type="protein sequence ID" value="KAK3776152.1"/>
    <property type="molecule type" value="Genomic_DNA"/>
</dbReference>
<dbReference type="PRINTS" id="PR00301">
    <property type="entry name" value="HEATSHOCK70"/>
</dbReference>
<dbReference type="Pfam" id="PF00012">
    <property type="entry name" value="HSP70"/>
    <property type="match status" value="2"/>
</dbReference>
<dbReference type="InterPro" id="IPR013126">
    <property type="entry name" value="Hsp_70_fam"/>
</dbReference>
<feature type="compositionally biased region" description="Basic and acidic residues" evidence="5">
    <location>
        <begin position="856"/>
        <end position="880"/>
    </location>
</feature>
<protein>
    <recommendedName>
        <fullName evidence="9">Heat shock 70 kDa protein 4L</fullName>
    </recommendedName>
</protein>
<dbReference type="Gene3D" id="3.30.420.40">
    <property type="match status" value="2"/>
</dbReference>
<feature type="region of interest" description="Disordered" evidence="5">
    <location>
        <begin position="562"/>
        <end position="642"/>
    </location>
</feature>
<dbReference type="FunFam" id="1.20.1270.10:FF:000002">
    <property type="entry name" value="Heat shock 70 kDa protein 4"/>
    <property type="match status" value="1"/>
</dbReference>
<dbReference type="Gene3D" id="1.20.1270.10">
    <property type="match status" value="1"/>
</dbReference>
<name>A0AAE0ZVK0_9GAST</name>
<dbReference type="Proteomes" id="UP001283361">
    <property type="component" value="Unassembled WGS sequence"/>
</dbReference>
<feature type="compositionally biased region" description="Polar residues" evidence="5">
    <location>
        <begin position="883"/>
        <end position="896"/>
    </location>
</feature>
<reference evidence="7" key="1">
    <citation type="journal article" date="2023" name="G3 (Bethesda)">
        <title>A reference genome for the long-term kleptoplast-retaining sea slug Elysia crispata morphotype clarki.</title>
        <authorList>
            <person name="Eastman K.E."/>
            <person name="Pendleton A.L."/>
            <person name="Shaikh M.A."/>
            <person name="Suttiyut T."/>
            <person name="Ogas R."/>
            <person name="Tomko P."/>
            <person name="Gavelis G."/>
            <person name="Widhalm J.R."/>
            <person name="Wisecaver J.H."/>
        </authorList>
    </citation>
    <scope>NUCLEOTIDE SEQUENCE</scope>
    <source>
        <strain evidence="7">ECLA1</strain>
    </source>
</reference>
<sequence length="909" mass="102587">MLILPLLLSDLLVTGSSTYLLFEGMMHASLENRLLTFLNLSIISTVLKNNFLQSVYRGNLVTCLSENSIRYIAVARAGGIETIANEYSDRLTPSYVSLGEKNRTLGSAAKQQAVSNFKNTVCGFRGTLARKFNDPQVQRELNRNFKPNNVTKDSQGNVVFKLSYLGEVQDFTPSQLVGMLLNKLKFIAESNLLTKVVDVVVSVPSYFTDVERRALLDSCQLAGLNCLRILNDTTAVALAYGIYKTDLPQETEKPKNVVFVDFGYSSLQVSAVAFNKGKLKMLATAYDHVGGRDFDELIVNHMIEEFKKKYKVDASSKPKAYIRLTQECEKLRKLMSANVQPIPLNIECFLDDKDVHSSMKREQFEELAAPVLKRIEDTLQSLLGNAKLKTTDIAAVEIVGGCSRTPAFKALVQKVFDKDLSTTLNADEAVARGCALQCAILSPTFRVRDFSITDCQSYPITLNWQPQGQLDEDSSLEVFTRFHPIPFSKMLTFYRKEPFSLSASYTSAKDIPHPETDIGSFKITNVMAQPTGESTKVKVKVRINSHGCFNILSANMYEKLEGQVNEEEEETKESMEVDDESKKKDTSPTDAVNGEQTAGSEMDQSSSGEQQNMEDNPSQDKSQENNSQESEKKASPKKTKKTVKTIDLPIETFVHQLPKDQLNLLIEKENQMVMQDRLEKERADAKNAVEEYVYEMRDKLYNAFEKYILEDDRSSFSLKLEDTENWLYEDGEDQNKQVYIDKLAELKAIGQPIADRYREAEEWPLARDEFGSSIQQIRKFVDLWSQKDEKYNHIEKAEVDKLEKILTEKSNWFGSRMTQMAALKPHENPIVLASQVRSEKQILENVCLPIMNKPKPKAEPPKEEKEKKSGKKGDKDKDKAGANQNNSEGNGDQTPADTAKEPEQEMDVD</sequence>
<evidence type="ECO:0000313" key="7">
    <source>
        <dbReference type="EMBL" id="KAK3776152.1"/>
    </source>
</evidence>
<dbReference type="SUPFAM" id="SSF53067">
    <property type="entry name" value="Actin-like ATPase domain"/>
    <property type="match status" value="2"/>
</dbReference>
<organism evidence="7 8">
    <name type="scientific">Elysia crispata</name>
    <name type="common">lettuce slug</name>
    <dbReference type="NCBI Taxonomy" id="231223"/>
    <lineage>
        <taxon>Eukaryota</taxon>
        <taxon>Metazoa</taxon>
        <taxon>Spiralia</taxon>
        <taxon>Lophotrochozoa</taxon>
        <taxon>Mollusca</taxon>
        <taxon>Gastropoda</taxon>
        <taxon>Heterobranchia</taxon>
        <taxon>Euthyneura</taxon>
        <taxon>Panpulmonata</taxon>
        <taxon>Sacoglossa</taxon>
        <taxon>Placobranchoidea</taxon>
        <taxon>Plakobranchidae</taxon>
        <taxon>Elysia</taxon>
    </lineage>
</organism>
<dbReference type="FunFam" id="3.90.640.10:FF:000004">
    <property type="entry name" value="Heat shock 70 kDa protein 4"/>
    <property type="match status" value="1"/>
</dbReference>
<evidence type="ECO:0000256" key="5">
    <source>
        <dbReference type="SAM" id="MobiDB-lite"/>
    </source>
</evidence>
<dbReference type="SUPFAM" id="SSF100934">
    <property type="entry name" value="Heat shock protein 70kD (HSP70), C-terminal subdomain"/>
    <property type="match status" value="2"/>
</dbReference>
<evidence type="ECO:0008006" key="9">
    <source>
        <dbReference type="Google" id="ProtNLM"/>
    </source>
</evidence>
<keyword evidence="2" id="KW-0547">Nucleotide-binding</keyword>
<dbReference type="AlphaFoldDB" id="A0AAE0ZVK0"/>
<accession>A0AAE0ZVK0</accession>
<proteinExistence type="inferred from homology"/>
<dbReference type="Gene3D" id="2.60.34.10">
    <property type="entry name" value="Substrate Binding Domain Of DNAk, Chain A, domain 1"/>
    <property type="match status" value="1"/>
</dbReference>
<dbReference type="FunFam" id="3.30.420.40:FF:000171">
    <property type="entry name" value="Heat shock 70 kDa protein 4"/>
    <property type="match status" value="2"/>
</dbReference>
<feature type="compositionally biased region" description="Basic and acidic residues" evidence="5">
    <location>
        <begin position="572"/>
        <end position="587"/>
    </location>
</feature>
<evidence type="ECO:0000256" key="2">
    <source>
        <dbReference type="ARBA" id="ARBA00022741"/>
    </source>
</evidence>
<dbReference type="Gene3D" id="3.90.640.10">
    <property type="entry name" value="Actin, Chain A, domain 4"/>
    <property type="match status" value="1"/>
</dbReference>
<dbReference type="GO" id="GO:0140662">
    <property type="term" value="F:ATP-dependent protein folding chaperone"/>
    <property type="evidence" value="ECO:0007669"/>
    <property type="project" value="InterPro"/>
</dbReference>
<evidence type="ECO:0000256" key="1">
    <source>
        <dbReference type="ARBA" id="ARBA00007381"/>
    </source>
</evidence>
<keyword evidence="6" id="KW-0732">Signal</keyword>
<dbReference type="InterPro" id="IPR043129">
    <property type="entry name" value="ATPase_NBD"/>
</dbReference>
<feature type="compositionally biased region" description="Polar residues" evidence="5">
    <location>
        <begin position="588"/>
        <end position="628"/>
    </location>
</feature>
<dbReference type="InterPro" id="IPR029047">
    <property type="entry name" value="HSP70_peptide-bd_sf"/>
</dbReference>
<dbReference type="SUPFAM" id="SSF100920">
    <property type="entry name" value="Heat shock protein 70kD (HSP70), peptide-binding domain"/>
    <property type="match status" value="1"/>
</dbReference>
<dbReference type="GO" id="GO:0005524">
    <property type="term" value="F:ATP binding"/>
    <property type="evidence" value="ECO:0007669"/>
    <property type="project" value="UniProtKB-KW"/>
</dbReference>
<gene>
    <name evidence="7" type="ORF">RRG08_017086</name>
</gene>
<evidence type="ECO:0000256" key="3">
    <source>
        <dbReference type="ARBA" id="ARBA00022840"/>
    </source>
</evidence>
<feature type="coiled-coil region" evidence="4">
    <location>
        <begin position="668"/>
        <end position="695"/>
    </location>
</feature>
<feature type="region of interest" description="Disordered" evidence="5">
    <location>
        <begin position="847"/>
        <end position="909"/>
    </location>
</feature>
<dbReference type="InterPro" id="IPR029048">
    <property type="entry name" value="HSP70_C_sf"/>
</dbReference>
<dbReference type="GO" id="GO:0005829">
    <property type="term" value="C:cytosol"/>
    <property type="evidence" value="ECO:0007669"/>
    <property type="project" value="TreeGrafter"/>
</dbReference>
<dbReference type="Gene3D" id="3.30.30.30">
    <property type="match status" value="1"/>
</dbReference>
<dbReference type="CDD" id="cd10228">
    <property type="entry name" value="ASKHA_NBD_HSP70_HSPA4_like"/>
    <property type="match status" value="1"/>
</dbReference>
<keyword evidence="8" id="KW-1185">Reference proteome</keyword>
<keyword evidence="4" id="KW-0175">Coiled coil</keyword>
<evidence type="ECO:0000256" key="4">
    <source>
        <dbReference type="SAM" id="Coils"/>
    </source>
</evidence>
<evidence type="ECO:0000256" key="6">
    <source>
        <dbReference type="SAM" id="SignalP"/>
    </source>
</evidence>
<dbReference type="PANTHER" id="PTHR45639">
    <property type="entry name" value="HSC70CB, ISOFORM G-RELATED"/>
    <property type="match status" value="1"/>
</dbReference>
<evidence type="ECO:0000313" key="8">
    <source>
        <dbReference type="Proteomes" id="UP001283361"/>
    </source>
</evidence>
<feature type="signal peptide" evidence="6">
    <location>
        <begin position="1"/>
        <end position="18"/>
    </location>
</feature>
<dbReference type="FunFam" id="3.30.420.40:FF:000495">
    <property type="entry name" value="Heat shock protein 4b"/>
    <property type="match status" value="1"/>
</dbReference>